<dbReference type="GO" id="GO:0016740">
    <property type="term" value="F:transferase activity"/>
    <property type="evidence" value="ECO:0007669"/>
    <property type="project" value="UniProtKB-KW"/>
</dbReference>
<comment type="caution">
    <text evidence="1">The sequence shown here is derived from an EMBL/GenBank/DDBJ whole genome shotgun (WGS) entry which is preliminary data.</text>
</comment>
<dbReference type="CDD" id="cd02612">
    <property type="entry name" value="HAD_PGPPase"/>
    <property type="match status" value="1"/>
</dbReference>
<dbReference type="NCBIfam" id="TIGR01488">
    <property type="entry name" value="HAD-SF-IB"/>
    <property type="match status" value="1"/>
</dbReference>
<dbReference type="Gene3D" id="3.40.50.1000">
    <property type="entry name" value="HAD superfamily/HAD-like"/>
    <property type="match status" value="1"/>
</dbReference>
<accession>A0A0R0AA25</accession>
<gene>
    <name evidence="1" type="ORF">ARC78_10485</name>
</gene>
<dbReference type="Proteomes" id="UP000050836">
    <property type="component" value="Unassembled WGS sequence"/>
</dbReference>
<dbReference type="NCBIfam" id="TIGR01490">
    <property type="entry name" value="HAD-SF-IB-hyp1"/>
    <property type="match status" value="1"/>
</dbReference>
<sequence>MQLALFDFDHTLTVCDTYSRFLRRVATPEQRAQAWWRIGPWLLAYRLKLISAARIRRRVTAQVFSGRHAGEITRMAQDYARDHLHEMVRPEMLEQIQWHKAQGHTVAVVSASIDLYLQPWCDALGLQMICNRLEVQDNRLTGRYAGHDCGPRKAALIRTRFDLGKYQRIHAYGDSREDRPMLALAHERWYRGKPVS</sequence>
<evidence type="ECO:0000313" key="1">
    <source>
        <dbReference type="EMBL" id="KRG41883.1"/>
    </source>
</evidence>
<keyword evidence="2" id="KW-1185">Reference proteome</keyword>
<dbReference type="SUPFAM" id="SSF56784">
    <property type="entry name" value="HAD-like"/>
    <property type="match status" value="1"/>
</dbReference>
<dbReference type="InterPro" id="IPR050582">
    <property type="entry name" value="HAD-like_SerB"/>
</dbReference>
<dbReference type="AlphaFoldDB" id="A0A0R0AA25"/>
<name>A0A0R0AA25_9GAMM</name>
<dbReference type="RefSeq" id="WP_054659099.1">
    <property type="nucleotide sequence ID" value="NZ_BAZI01000143.1"/>
</dbReference>
<dbReference type="InterPro" id="IPR023214">
    <property type="entry name" value="HAD_sf"/>
</dbReference>
<dbReference type="GO" id="GO:0000287">
    <property type="term" value="F:magnesium ion binding"/>
    <property type="evidence" value="ECO:0007669"/>
    <property type="project" value="TreeGrafter"/>
</dbReference>
<evidence type="ECO:0000313" key="2">
    <source>
        <dbReference type="Proteomes" id="UP000050836"/>
    </source>
</evidence>
<dbReference type="OrthoDB" id="9784466at2"/>
<reference evidence="1 2" key="1">
    <citation type="submission" date="2015-10" db="EMBL/GenBank/DDBJ databases">
        <title>Genome sequencing and analysis of members of genus Stenotrophomonas.</title>
        <authorList>
            <person name="Patil P.P."/>
            <person name="Midha S."/>
            <person name="Patil P.B."/>
        </authorList>
    </citation>
    <scope>NUCLEOTIDE SEQUENCE [LARGE SCALE GENOMIC DNA]</scope>
    <source>
        <strain evidence="1 2">JCM 9942</strain>
    </source>
</reference>
<organism evidence="1 2">
    <name type="scientific">Stenotrophomonas pictorum JCM 9942</name>
    <dbReference type="NCBI Taxonomy" id="1236960"/>
    <lineage>
        <taxon>Bacteria</taxon>
        <taxon>Pseudomonadati</taxon>
        <taxon>Pseudomonadota</taxon>
        <taxon>Gammaproteobacteria</taxon>
        <taxon>Lysobacterales</taxon>
        <taxon>Lysobacteraceae</taxon>
        <taxon>Stenotrophomonas</taxon>
    </lineage>
</organism>
<dbReference type="EMBL" id="LLXS01000022">
    <property type="protein sequence ID" value="KRG41883.1"/>
    <property type="molecule type" value="Genomic_DNA"/>
</dbReference>
<dbReference type="PANTHER" id="PTHR43344">
    <property type="entry name" value="PHOSPHOSERINE PHOSPHATASE"/>
    <property type="match status" value="1"/>
</dbReference>
<keyword evidence="1" id="KW-0808">Transferase</keyword>
<proteinExistence type="predicted"/>
<dbReference type="Gene3D" id="1.20.1440.100">
    <property type="entry name" value="SG protein - dephosphorylation function"/>
    <property type="match status" value="1"/>
</dbReference>
<dbReference type="Pfam" id="PF12710">
    <property type="entry name" value="HAD"/>
    <property type="match status" value="1"/>
</dbReference>
<dbReference type="PANTHER" id="PTHR43344:SF14">
    <property type="entry name" value="HAD-IB FAMILY HYDROLASE"/>
    <property type="match status" value="1"/>
</dbReference>
<dbReference type="GO" id="GO:0036424">
    <property type="term" value="F:L-phosphoserine phosphatase activity"/>
    <property type="evidence" value="ECO:0007669"/>
    <property type="project" value="TreeGrafter"/>
</dbReference>
<dbReference type="InterPro" id="IPR036412">
    <property type="entry name" value="HAD-like_sf"/>
</dbReference>
<dbReference type="GO" id="GO:0005737">
    <property type="term" value="C:cytoplasm"/>
    <property type="evidence" value="ECO:0007669"/>
    <property type="project" value="TreeGrafter"/>
</dbReference>
<dbReference type="InterPro" id="IPR006385">
    <property type="entry name" value="HAD_hydro_SerB1"/>
</dbReference>
<protein>
    <submittedName>
        <fullName evidence="1">Phosphotransferase</fullName>
    </submittedName>
</protein>
<dbReference type="GO" id="GO:0006564">
    <property type="term" value="P:L-serine biosynthetic process"/>
    <property type="evidence" value="ECO:0007669"/>
    <property type="project" value="TreeGrafter"/>
</dbReference>